<gene>
    <name evidence="8" type="primary">dsbD_20</name>
    <name evidence="8" type="ORF">SDC9_54540</name>
</gene>
<feature type="domain" description="Cytochrome C biogenesis protein transmembrane" evidence="7">
    <location>
        <begin position="4"/>
        <end position="209"/>
    </location>
</feature>
<dbReference type="PANTHER" id="PTHR31272:SF4">
    <property type="entry name" value="CYTOCHROME C-TYPE BIOGENESIS PROTEIN HI_1454-RELATED"/>
    <property type="match status" value="1"/>
</dbReference>
<feature type="transmembrane region" description="Helical" evidence="6">
    <location>
        <begin position="151"/>
        <end position="171"/>
    </location>
</feature>
<evidence type="ECO:0000256" key="1">
    <source>
        <dbReference type="ARBA" id="ARBA00004141"/>
    </source>
</evidence>
<keyword evidence="8" id="KW-0560">Oxidoreductase</keyword>
<comment type="similarity">
    <text evidence="2">Belongs to the DsbD family.</text>
</comment>
<keyword evidence="4 6" id="KW-1133">Transmembrane helix</keyword>
<evidence type="ECO:0000313" key="8">
    <source>
        <dbReference type="EMBL" id="MPM08228.1"/>
    </source>
</evidence>
<organism evidence="8">
    <name type="scientific">bioreactor metagenome</name>
    <dbReference type="NCBI Taxonomy" id="1076179"/>
    <lineage>
        <taxon>unclassified sequences</taxon>
        <taxon>metagenomes</taxon>
        <taxon>ecological metagenomes</taxon>
    </lineage>
</organism>
<evidence type="ECO:0000256" key="2">
    <source>
        <dbReference type="ARBA" id="ARBA00006143"/>
    </source>
</evidence>
<sequence length="222" mass="23969">MQYVFSFLEGIISFISPCLLPMLPIYVSYFAAGQTKDREKTTVINALAFVFGFTLVFVALGLFFGTLGAFLQSYSTVVNIILGAIVVLFGLGFMGIIKPIFGMKGMKSGDTKDLNFFKAMMFGMIFSISWTPCVGAFLGSALAMASASGSALQGTVMLLCFSAGLGIPFVLSAILIKQLETAFSFIKRNYKVINFVCGLLLVVIGILMMTGLLEKFLTIFSS</sequence>
<evidence type="ECO:0000256" key="3">
    <source>
        <dbReference type="ARBA" id="ARBA00022692"/>
    </source>
</evidence>
<feature type="transmembrane region" description="Helical" evidence="6">
    <location>
        <begin position="12"/>
        <end position="32"/>
    </location>
</feature>
<dbReference type="EMBL" id="VSSQ01001427">
    <property type="protein sequence ID" value="MPM08228.1"/>
    <property type="molecule type" value="Genomic_DNA"/>
</dbReference>
<feature type="transmembrane region" description="Helical" evidence="6">
    <location>
        <begin position="44"/>
        <end position="71"/>
    </location>
</feature>
<dbReference type="GO" id="GO:0047134">
    <property type="term" value="F:protein-disulfide reductase [NAD(P)H] activity"/>
    <property type="evidence" value="ECO:0007669"/>
    <property type="project" value="UniProtKB-EC"/>
</dbReference>
<evidence type="ECO:0000259" key="7">
    <source>
        <dbReference type="Pfam" id="PF02683"/>
    </source>
</evidence>
<proteinExistence type="inferred from homology"/>
<feature type="transmembrane region" description="Helical" evidence="6">
    <location>
        <begin position="192"/>
        <end position="213"/>
    </location>
</feature>
<dbReference type="GO" id="GO:0017004">
    <property type="term" value="P:cytochrome complex assembly"/>
    <property type="evidence" value="ECO:0007669"/>
    <property type="project" value="InterPro"/>
</dbReference>
<dbReference type="GO" id="GO:0016020">
    <property type="term" value="C:membrane"/>
    <property type="evidence" value="ECO:0007669"/>
    <property type="project" value="UniProtKB-SubCell"/>
</dbReference>
<reference evidence="8" key="1">
    <citation type="submission" date="2019-08" db="EMBL/GenBank/DDBJ databases">
        <authorList>
            <person name="Kucharzyk K."/>
            <person name="Murdoch R.W."/>
            <person name="Higgins S."/>
            <person name="Loffler F."/>
        </authorList>
    </citation>
    <scope>NUCLEOTIDE SEQUENCE</scope>
</reference>
<dbReference type="InterPro" id="IPR051790">
    <property type="entry name" value="Cytochrome_c-biogenesis_DsbD"/>
</dbReference>
<keyword evidence="3 6" id="KW-0812">Transmembrane</keyword>
<evidence type="ECO:0000256" key="5">
    <source>
        <dbReference type="ARBA" id="ARBA00023136"/>
    </source>
</evidence>
<dbReference type="AlphaFoldDB" id="A0A644WXL5"/>
<comment type="subcellular location">
    <subcellularLocation>
        <location evidence="1">Membrane</location>
        <topology evidence="1">Multi-pass membrane protein</topology>
    </subcellularLocation>
</comment>
<feature type="transmembrane region" description="Helical" evidence="6">
    <location>
        <begin position="122"/>
        <end position="145"/>
    </location>
</feature>
<feature type="transmembrane region" description="Helical" evidence="6">
    <location>
        <begin position="77"/>
        <end position="101"/>
    </location>
</feature>
<comment type="caution">
    <text evidence="8">The sequence shown here is derived from an EMBL/GenBank/DDBJ whole genome shotgun (WGS) entry which is preliminary data.</text>
</comment>
<accession>A0A644WXL5</accession>
<dbReference type="Pfam" id="PF02683">
    <property type="entry name" value="DsbD_TM"/>
    <property type="match status" value="1"/>
</dbReference>
<evidence type="ECO:0000256" key="4">
    <source>
        <dbReference type="ARBA" id="ARBA00022989"/>
    </source>
</evidence>
<dbReference type="EC" id="1.8.1.8" evidence="8"/>
<keyword evidence="5 6" id="KW-0472">Membrane</keyword>
<protein>
    <submittedName>
        <fullName evidence="8">Thiol:disulfide interchange protein DsbD</fullName>
        <ecNumber evidence="8">1.8.1.8</ecNumber>
    </submittedName>
</protein>
<dbReference type="PANTHER" id="PTHR31272">
    <property type="entry name" value="CYTOCHROME C-TYPE BIOGENESIS PROTEIN HI_1454-RELATED"/>
    <property type="match status" value="1"/>
</dbReference>
<evidence type="ECO:0000256" key="6">
    <source>
        <dbReference type="SAM" id="Phobius"/>
    </source>
</evidence>
<dbReference type="InterPro" id="IPR003834">
    <property type="entry name" value="Cyt_c_assmbl_TM_dom"/>
</dbReference>
<name>A0A644WXL5_9ZZZZ</name>